<dbReference type="OrthoDB" id="10066767at2759"/>
<dbReference type="InterPro" id="IPR005312">
    <property type="entry name" value="DUF1759"/>
</dbReference>
<proteinExistence type="predicted"/>
<reference evidence="1 2" key="1">
    <citation type="journal article" date="2019" name="Commun. Biol.">
        <title>The bagworm genome reveals a unique fibroin gene that provides high tensile strength.</title>
        <authorList>
            <person name="Kono N."/>
            <person name="Nakamura H."/>
            <person name="Ohtoshi R."/>
            <person name="Tomita M."/>
            <person name="Numata K."/>
            <person name="Arakawa K."/>
        </authorList>
    </citation>
    <scope>NUCLEOTIDE SEQUENCE [LARGE SCALE GENOMIC DNA]</scope>
</reference>
<sequence>MITELATALTLAARAPSSAYDLPTFYGAHQEWLMFKASYVDTRTSFTEHENMLRLRKSLRGKAKDAVRNLLNYSKNSETVMNALEKRFGRPDAIAIAEIQNLRTLQRPTDSPNSICEFAGDFTNIISSLRKLKKEYYLYNPEIIKCTLDKFTSAMKYRWFDFSAEQPQEEPDLIKMARFLEREAERCSAYAPPETITQPRGDTITQMKRIQKTFFTSANRRENTEPNRSPRPCPVCEKTRHDVTDCETFMKADSNKRWDLAKSHYLCFKCLKHRNKTHNCRGSRCEIDGCQQWHHKLLHFTKKQETERNDIVASTWTSERNRCFLKIIPVRVAGPKKEIDTYALLDDGSTVTLIDSDLAQQLGARGRNEPYT</sequence>
<organism evidence="1 2">
    <name type="scientific">Eumeta variegata</name>
    <name type="common">Bagworm moth</name>
    <name type="synonym">Eumeta japonica</name>
    <dbReference type="NCBI Taxonomy" id="151549"/>
    <lineage>
        <taxon>Eukaryota</taxon>
        <taxon>Metazoa</taxon>
        <taxon>Ecdysozoa</taxon>
        <taxon>Arthropoda</taxon>
        <taxon>Hexapoda</taxon>
        <taxon>Insecta</taxon>
        <taxon>Pterygota</taxon>
        <taxon>Neoptera</taxon>
        <taxon>Endopterygota</taxon>
        <taxon>Lepidoptera</taxon>
        <taxon>Glossata</taxon>
        <taxon>Ditrysia</taxon>
        <taxon>Tineoidea</taxon>
        <taxon>Psychidae</taxon>
        <taxon>Oiketicinae</taxon>
        <taxon>Eumeta</taxon>
    </lineage>
</organism>
<keyword evidence="2" id="KW-1185">Reference proteome</keyword>
<dbReference type="Pfam" id="PF03564">
    <property type="entry name" value="DUF1759"/>
    <property type="match status" value="1"/>
</dbReference>
<dbReference type="PANTHER" id="PTHR47331:SF1">
    <property type="entry name" value="GAG-LIKE PROTEIN"/>
    <property type="match status" value="1"/>
</dbReference>
<evidence type="ECO:0000313" key="2">
    <source>
        <dbReference type="Proteomes" id="UP000299102"/>
    </source>
</evidence>
<accession>A0A4C1WJF4</accession>
<dbReference type="STRING" id="151549.A0A4C1WJF4"/>
<dbReference type="EMBL" id="BGZK01000575">
    <property type="protein sequence ID" value="GBP51143.1"/>
    <property type="molecule type" value="Genomic_DNA"/>
</dbReference>
<dbReference type="AlphaFoldDB" id="A0A4C1WJF4"/>
<protein>
    <recommendedName>
        <fullName evidence="3">Peptidase aspartic putative domain-containing protein</fullName>
    </recommendedName>
</protein>
<evidence type="ECO:0008006" key="3">
    <source>
        <dbReference type="Google" id="ProtNLM"/>
    </source>
</evidence>
<comment type="caution">
    <text evidence="1">The sequence shown here is derived from an EMBL/GenBank/DDBJ whole genome shotgun (WGS) entry which is preliminary data.</text>
</comment>
<dbReference type="PANTHER" id="PTHR47331">
    <property type="entry name" value="PHD-TYPE DOMAIN-CONTAINING PROTEIN"/>
    <property type="match status" value="1"/>
</dbReference>
<gene>
    <name evidence="1" type="ORF">EVAR_33894_1</name>
</gene>
<evidence type="ECO:0000313" key="1">
    <source>
        <dbReference type="EMBL" id="GBP51143.1"/>
    </source>
</evidence>
<dbReference type="Proteomes" id="UP000299102">
    <property type="component" value="Unassembled WGS sequence"/>
</dbReference>
<name>A0A4C1WJF4_EUMVA</name>